<evidence type="ECO:0000313" key="1">
    <source>
        <dbReference type="EMBL" id="KAG8003322.1"/>
    </source>
</evidence>
<reference evidence="1" key="1">
    <citation type="submission" date="2020-04" db="EMBL/GenBank/DDBJ databases">
        <title>A chromosome-scale assembly and high-density genetic map of the yellow drum (Nibea albiflora) genome.</title>
        <authorList>
            <person name="Xu D."/>
            <person name="Zhang W."/>
            <person name="Chen R."/>
            <person name="Tan P."/>
            <person name="Wang L."/>
            <person name="Song H."/>
            <person name="Tian L."/>
            <person name="Zhu Q."/>
            <person name="Wang B."/>
        </authorList>
    </citation>
    <scope>NUCLEOTIDE SEQUENCE</scope>
    <source>
        <strain evidence="1">ZJHYS-2018</strain>
    </source>
</reference>
<gene>
    <name evidence="1" type="ORF">GBF38_018327</name>
</gene>
<accession>A0ACB7EM93</accession>
<comment type="caution">
    <text evidence="1">The sequence shown here is derived from an EMBL/GenBank/DDBJ whole genome shotgun (WGS) entry which is preliminary data.</text>
</comment>
<dbReference type="EMBL" id="CM024792">
    <property type="protein sequence ID" value="KAG8003322.1"/>
    <property type="molecule type" value="Genomic_DNA"/>
</dbReference>
<organism evidence="1 2">
    <name type="scientific">Nibea albiflora</name>
    <name type="common">Yellow drum</name>
    <name type="synonym">Corvina albiflora</name>
    <dbReference type="NCBI Taxonomy" id="240163"/>
    <lineage>
        <taxon>Eukaryota</taxon>
        <taxon>Metazoa</taxon>
        <taxon>Chordata</taxon>
        <taxon>Craniata</taxon>
        <taxon>Vertebrata</taxon>
        <taxon>Euteleostomi</taxon>
        <taxon>Actinopterygii</taxon>
        <taxon>Neopterygii</taxon>
        <taxon>Teleostei</taxon>
        <taxon>Neoteleostei</taxon>
        <taxon>Acanthomorphata</taxon>
        <taxon>Eupercaria</taxon>
        <taxon>Sciaenidae</taxon>
        <taxon>Nibea</taxon>
    </lineage>
</organism>
<name>A0ACB7EM93_NIBAL</name>
<evidence type="ECO:0000313" key="2">
    <source>
        <dbReference type="Proteomes" id="UP000805704"/>
    </source>
</evidence>
<dbReference type="Proteomes" id="UP000805704">
    <property type="component" value="Chromosome 4"/>
</dbReference>
<protein>
    <submittedName>
        <fullName evidence="1">Uncharacterized protein</fullName>
    </submittedName>
</protein>
<sequence>MCRSIHRASDVDQSITSSRFSSVFPCLYREIRSGCPSGAEPPPGGDPVRRAATVTPEPRCVSNGNQSTGPGRVSAAEALGARSCFPGWAAPDVRWICRHAHSAAPLSLRRPITARHGSPVAL</sequence>
<proteinExistence type="predicted"/>
<keyword evidence="2" id="KW-1185">Reference proteome</keyword>